<dbReference type="AlphaFoldDB" id="A0A5N6TLC4"/>
<comment type="similarity">
    <text evidence="1">Belongs to the glycosyltransferase 32 family.</text>
</comment>
<evidence type="ECO:0000256" key="1">
    <source>
        <dbReference type="ARBA" id="ARBA00009003"/>
    </source>
</evidence>
<evidence type="ECO:0000313" key="5">
    <source>
        <dbReference type="Proteomes" id="UP000325780"/>
    </source>
</evidence>
<dbReference type="PANTHER" id="PTHR32385">
    <property type="entry name" value="MANNOSYL PHOSPHORYLINOSITOL CERAMIDE SYNTHASE"/>
    <property type="match status" value="1"/>
</dbReference>
<sequence>MLGLQSWFVRRVRNALTALWIFIWLHPLLSFIAIYLMTYSISLFQSFSGFSANLEAHSLSLAHFSPSYVTALNESISLGKPIQFNTTHNTNPTSIPRIIHRTFKSKDIPSEWKYSFESCEQQNPTYEQYFWTDESARDFIATHFDWFIPTYDAYPYNIQRVDAIRYFLLWHYGGIYIDMDIACRRPLDPLLEFSAWLPKTQPYGVSNDLMASAPGHPFITKLALGLPDYNRFYLSKYITVFFTTGPMYVNHILTQWFQKTRHGPEVPISIPHGVTILPSMMYDSTAYSFFGHTQGSTWHGSDVAAVSYLCRHWREFTLGAMASLSLVLAIYTLRIRRRTVDYSLLINRLDEEANHWARY</sequence>
<dbReference type="InterPro" id="IPR007577">
    <property type="entry name" value="GlycoTrfase_DXD_sugar-bd_CS"/>
</dbReference>
<dbReference type="InterPro" id="IPR051706">
    <property type="entry name" value="Glycosyltransferase_domain"/>
</dbReference>
<reference evidence="4 5" key="1">
    <citation type="submission" date="2019-04" db="EMBL/GenBank/DDBJ databases">
        <title>Friends and foes A comparative genomics study of 23 Aspergillus species from section Flavi.</title>
        <authorList>
            <consortium name="DOE Joint Genome Institute"/>
            <person name="Kjaerbolling I."/>
            <person name="Vesth T."/>
            <person name="Frisvad J.C."/>
            <person name="Nybo J.L."/>
            <person name="Theobald S."/>
            <person name="Kildgaard S."/>
            <person name="Isbrandt T."/>
            <person name="Kuo A."/>
            <person name="Sato A."/>
            <person name="Lyhne E.K."/>
            <person name="Kogle M.E."/>
            <person name="Wiebenga A."/>
            <person name="Kun R.S."/>
            <person name="Lubbers R.J."/>
            <person name="Makela M.R."/>
            <person name="Barry K."/>
            <person name="Chovatia M."/>
            <person name="Clum A."/>
            <person name="Daum C."/>
            <person name="Haridas S."/>
            <person name="He G."/>
            <person name="LaButti K."/>
            <person name="Lipzen A."/>
            <person name="Mondo S."/>
            <person name="Riley R."/>
            <person name="Salamov A."/>
            <person name="Simmons B.A."/>
            <person name="Magnuson J.K."/>
            <person name="Henrissat B."/>
            <person name="Mortensen U.H."/>
            <person name="Larsen T.O."/>
            <person name="Devries R.P."/>
            <person name="Grigoriev I.V."/>
            <person name="Machida M."/>
            <person name="Baker S.E."/>
            <person name="Andersen M.R."/>
        </authorList>
    </citation>
    <scope>NUCLEOTIDE SEQUENCE [LARGE SCALE GENOMIC DNA]</scope>
    <source>
        <strain evidence="4 5">IBT 18842</strain>
    </source>
</reference>
<dbReference type="OrthoDB" id="3647at2759"/>
<proteinExistence type="inferred from homology"/>
<dbReference type="Proteomes" id="UP000325780">
    <property type="component" value="Unassembled WGS sequence"/>
</dbReference>
<gene>
    <name evidence="4" type="ORF">BDV25DRAFT_132536</name>
</gene>
<name>A0A5N6TLC4_ASPAV</name>
<organism evidence="4 5">
    <name type="scientific">Aspergillus avenaceus</name>
    <dbReference type="NCBI Taxonomy" id="36643"/>
    <lineage>
        <taxon>Eukaryota</taxon>
        <taxon>Fungi</taxon>
        <taxon>Dikarya</taxon>
        <taxon>Ascomycota</taxon>
        <taxon>Pezizomycotina</taxon>
        <taxon>Eurotiomycetes</taxon>
        <taxon>Eurotiomycetidae</taxon>
        <taxon>Eurotiales</taxon>
        <taxon>Aspergillaceae</taxon>
        <taxon>Aspergillus</taxon>
        <taxon>Aspergillus subgen. Circumdati</taxon>
    </lineage>
</organism>
<evidence type="ECO:0000256" key="3">
    <source>
        <dbReference type="SAM" id="Phobius"/>
    </source>
</evidence>
<keyword evidence="5" id="KW-1185">Reference proteome</keyword>
<keyword evidence="3" id="KW-1133">Transmembrane helix</keyword>
<dbReference type="Gene3D" id="3.90.550.20">
    <property type="match status" value="1"/>
</dbReference>
<keyword evidence="3" id="KW-0812">Transmembrane</keyword>
<evidence type="ECO:0000256" key="2">
    <source>
        <dbReference type="ARBA" id="ARBA00022679"/>
    </source>
</evidence>
<dbReference type="Pfam" id="PF04488">
    <property type="entry name" value="Gly_transf_sug"/>
    <property type="match status" value="1"/>
</dbReference>
<keyword evidence="3" id="KW-0472">Membrane</keyword>
<dbReference type="SUPFAM" id="SSF53448">
    <property type="entry name" value="Nucleotide-diphospho-sugar transferases"/>
    <property type="match status" value="1"/>
</dbReference>
<dbReference type="GO" id="GO:0051999">
    <property type="term" value="P:mannosyl-inositol phosphorylceramide biosynthetic process"/>
    <property type="evidence" value="ECO:0007669"/>
    <property type="project" value="TreeGrafter"/>
</dbReference>
<dbReference type="GO" id="GO:0000030">
    <property type="term" value="F:mannosyltransferase activity"/>
    <property type="evidence" value="ECO:0007669"/>
    <property type="project" value="TreeGrafter"/>
</dbReference>
<protein>
    <submittedName>
        <fullName evidence="4">Nucleotide-diphospho-sugar transferase</fullName>
    </submittedName>
</protein>
<evidence type="ECO:0000313" key="4">
    <source>
        <dbReference type="EMBL" id="KAE8146909.1"/>
    </source>
</evidence>
<dbReference type="GO" id="GO:0016020">
    <property type="term" value="C:membrane"/>
    <property type="evidence" value="ECO:0007669"/>
    <property type="project" value="GOC"/>
</dbReference>
<dbReference type="InterPro" id="IPR029044">
    <property type="entry name" value="Nucleotide-diphossugar_trans"/>
</dbReference>
<feature type="transmembrane region" description="Helical" evidence="3">
    <location>
        <begin position="12"/>
        <end position="37"/>
    </location>
</feature>
<dbReference type="PANTHER" id="PTHR32385:SF15">
    <property type="entry name" value="INOSITOL PHOSPHOCERAMIDE MANNOSYLTRANSFERASE 1"/>
    <property type="match status" value="1"/>
</dbReference>
<dbReference type="EMBL" id="ML742236">
    <property type="protein sequence ID" value="KAE8146909.1"/>
    <property type="molecule type" value="Genomic_DNA"/>
</dbReference>
<accession>A0A5N6TLC4</accession>
<keyword evidence="2 4" id="KW-0808">Transferase</keyword>